<keyword evidence="11 13" id="KW-0067">ATP-binding</keyword>
<evidence type="ECO:0000256" key="13">
    <source>
        <dbReference type="HAMAP-Rule" id="MF_00145"/>
    </source>
</evidence>
<gene>
    <name evidence="13" type="primary">pgk</name>
    <name evidence="17" type="ORF">SAMN05216251_109135</name>
</gene>
<evidence type="ECO:0000256" key="16">
    <source>
        <dbReference type="RuleBase" id="RU000532"/>
    </source>
</evidence>
<feature type="binding site" evidence="13">
    <location>
        <position position="120"/>
    </location>
    <ligand>
        <name>substrate</name>
    </ligand>
</feature>
<dbReference type="Gene3D" id="3.40.50.1260">
    <property type="entry name" value="Phosphoglycerate kinase, N-terminal domain"/>
    <property type="match status" value="2"/>
</dbReference>
<organism evidence="17 18">
    <name type="scientific">Actinacidiphila alni</name>
    <dbReference type="NCBI Taxonomy" id="380248"/>
    <lineage>
        <taxon>Bacteria</taxon>
        <taxon>Bacillati</taxon>
        <taxon>Actinomycetota</taxon>
        <taxon>Actinomycetes</taxon>
        <taxon>Kitasatosporales</taxon>
        <taxon>Streptomycetaceae</taxon>
        <taxon>Actinacidiphila</taxon>
    </lineage>
</organism>
<evidence type="ECO:0000313" key="18">
    <source>
        <dbReference type="Proteomes" id="UP000199323"/>
    </source>
</evidence>
<evidence type="ECO:0000256" key="11">
    <source>
        <dbReference type="ARBA" id="ARBA00022840"/>
    </source>
</evidence>
<comment type="subcellular location">
    <subcellularLocation>
        <location evidence="13">Cytoplasm</location>
    </subcellularLocation>
</comment>
<evidence type="ECO:0000256" key="14">
    <source>
        <dbReference type="PIRSR" id="PIRSR000724-1"/>
    </source>
</evidence>
<evidence type="ECO:0000256" key="10">
    <source>
        <dbReference type="ARBA" id="ARBA00022777"/>
    </source>
</evidence>
<feature type="binding site" evidence="13 15">
    <location>
        <begin position="360"/>
        <end position="363"/>
    </location>
    <ligand>
        <name>ATP</name>
        <dbReference type="ChEBI" id="CHEBI:30616"/>
    </ligand>
</feature>
<dbReference type="PRINTS" id="PR00477">
    <property type="entry name" value="PHGLYCKINASE"/>
</dbReference>
<dbReference type="EC" id="2.7.2.3" evidence="5 13"/>
<evidence type="ECO:0000256" key="6">
    <source>
        <dbReference type="ARBA" id="ARBA00016471"/>
    </source>
</evidence>
<feature type="binding site" evidence="13">
    <location>
        <position position="157"/>
    </location>
    <ligand>
        <name>substrate</name>
    </ligand>
</feature>
<dbReference type="GO" id="GO:0005829">
    <property type="term" value="C:cytosol"/>
    <property type="evidence" value="ECO:0007669"/>
    <property type="project" value="TreeGrafter"/>
</dbReference>
<comment type="pathway">
    <text evidence="2 13">Carbohydrate degradation; glycolysis; pyruvate from D-glyceraldehyde 3-phosphate: step 2/5.</text>
</comment>
<evidence type="ECO:0000313" key="17">
    <source>
        <dbReference type="EMBL" id="SFF17963.1"/>
    </source>
</evidence>
<dbReference type="SUPFAM" id="SSF53748">
    <property type="entry name" value="Phosphoglycerate kinase"/>
    <property type="match status" value="1"/>
</dbReference>
<keyword evidence="8 13" id="KW-0808">Transferase</keyword>
<comment type="similarity">
    <text evidence="3 13 16">Belongs to the phosphoglycerate kinase family.</text>
</comment>
<evidence type="ECO:0000256" key="4">
    <source>
        <dbReference type="ARBA" id="ARBA00011245"/>
    </source>
</evidence>
<evidence type="ECO:0000256" key="8">
    <source>
        <dbReference type="ARBA" id="ARBA00022679"/>
    </source>
</evidence>
<dbReference type="AlphaFoldDB" id="A0A1I2GL60"/>
<comment type="catalytic activity">
    <reaction evidence="1 13 16">
        <text>(2R)-3-phosphoglycerate + ATP = (2R)-3-phospho-glyceroyl phosphate + ADP</text>
        <dbReference type="Rhea" id="RHEA:14801"/>
        <dbReference type="ChEBI" id="CHEBI:30616"/>
        <dbReference type="ChEBI" id="CHEBI:57604"/>
        <dbReference type="ChEBI" id="CHEBI:58272"/>
        <dbReference type="ChEBI" id="CHEBI:456216"/>
        <dbReference type="EC" id="2.7.2.3"/>
    </reaction>
</comment>
<feature type="binding site" evidence="13">
    <location>
        <position position="38"/>
    </location>
    <ligand>
        <name>substrate</name>
    </ligand>
</feature>
<dbReference type="Proteomes" id="UP000199323">
    <property type="component" value="Unassembled WGS sequence"/>
</dbReference>
<evidence type="ECO:0000256" key="7">
    <source>
        <dbReference type="ARBA" id="ARBA00022490"/>
    </source>
</evidence>
<dbReference type="Pfam" id="PF00162">
    <property type="entry name" value="PGK"/>
    <property type="match status" value="1"/>
</dbReference>
<evidence type="ECO:0000256" key="9">
    <source>
        <dbReference type="ARBA" id="ARBA00022741"/>
    </source>
</evidence>
<keyword evidence="18" id="KW-1185">Reference proteome</keyword>
<dbReference type="STRING" id="380248.SAMN05216251_109135"/>
<dbReference type="GO" id="GO:0004618">
    <property type="term" value="F:phosphoglycerate kinase activity"/>
    <property type="evidence" value="ECO:0007669"/>
    <property type="project" value="UniProtKB-UniRule"/>
</dbReference>
<dbReference type="InterPro" id="IPR001576">
    <property type="entry name" value="Phosphoglycerate_kinase"/>
</dbReference>
<evidence type="ECO:0000256" key="15">
    <source>
        <dbReference type="PIRSR" id="PIRSR000724-2"/>
    </source>
</evidence>
<dbReference type="InterPro" id="IPR015911">
    <property type="entry name" value="Phosphoglycerate_kinase_CS"/>
</dbReference>
<evidence type="ECO:0000256" key="5">
    <source>
        <dbReference type="ARBA" id="ARBA00013061"/>
    </source>
</evidence>
<feature type="binding site" evidence="14">
    <location>
        <position position="157"/>
    </location>
    <ligand>
        <name>(2R)-3-phosphoglycerate</name>
        <dbReference type="ChEBI" id="CHEBI:58272"/>
    </ligand>
</feature>
<feature type="binding site" evidence="14">
    <location>
        <position position="38"/>
    </location>
    <ligand>
        <name>(2R)-3-phosphoglycerate</name>
        <dbReference type="ChEBI" id="CHEBI:58272"/>
    </ligand>
</feature>
<dbReference type="PIRSF" id="PIRSF000724">
    <property type="entry name" value="Pgk"/>
    <property type="match status" value="1"/>
</dbReference>
<dbReference type="PANTHER" id="PTHR11406">
    <property type="entry name" value="PHOSPHOGLYCERATE KINASE"/>
    <property type="match status" value="1"/>
</dbReference>
<dbReference type="FunFam" id="3.40.50.1260:FF:000031">
    <property type="entry name" value="Phosphoglycerate kinase 1"/>
    <property type="match status" value="1"/>
</dbReference>
<dbReference type="PANTHER" id="PTHR11406:SF23">
    <property type="entry name" value="PHOSPHOGLYCERATE KINASE 1, CHLOROPLASTIC-RELATED"/>
    <property type="match status" value="1"/>
</dbReference>
<dbReference type="FunFam" id="3.40.50.1260:FF:000006">
    <property type="entry name" value="Phosphoglycerate kinase"/>
    <property type="match status" value="1"/>
</dbReference>
<evidence type="ECO:0000256" key="3">
    <source>
        <dbReference type="ARBA" id="ARBA00008982"/>
    </source>
</evidence>
<keyword evidence="9 13" id="KW-0547">Nucleotide-binding</keyword>
<name>A0A1I2GL60_9ACTN</name>
<dbReference type="OrthoDB" id="9808460at2"/>
<proteinExistence type="inferred from homology"/>
<dbReference type="InterPro" id="IPR036043">
    <property type="entry name" value="Phosphoglycerate_kinase_sf"/>
</dbReference>
<dbReference type="GO" id="GO:0006094">
    <property type="term" value="P:gluconeogenesis"/>
    <property type="evidence" value="ECO:0007669"/>
    <property type="project" value="TreeGrafter"/>
</dbReference>
<evidence type="ECO:0000256" key="2">
    <source>
        <dbReference type="ARBA" id="ARBA00004838"/>
    </source>
</evidence>
<evidence type="ECO:0000256" key="12">
    <source>
        <dbReference type="ARBA" id="ARBA00023152"/>
    </source>
</evidence>
<reference evidence="17 18" key="1">
    <citation type="submission" date="2016-10" db="EMBL/GenBank/DDBJ databases">
        <authorList>
            <person name="de Groot N.N."/>
        </authorList>
    </citation>
    <scope>NUCLEOTIDE SEQUENCE [LARGE SCALE GENOMIC DNA]</scope>
    <source>
        <strain evidence="17 18">CGMCC 4.3510</strain>
    </source>
</reference>
<keyword evidence="10 13" id="KW-0418">Kinase</keyword>
<dbReference type="RefSeq" id="WP_093714438.1">
    <property type="nucleotide sequence ID" value="NZ_FONG01000009.1"/>
</dbReference>
<feature type="binding site" evidence="13 14">
    <location>
        <begin position="61"/>
        <end position="64"/>
    </location>
    <ligand>
        <name>substrate</name>
    </ligand>
</feature>
<feature type="binding site" evidence="13 15">
    <location>
        <position position="334"/>
    </location>
    <ligand>
        <name>ATP</name>
        <dbReference type="ChEBI" id="CHEBI:30616"/>
    </ligand>
</feature>
<comment type="subunit">
    <text evidence="4 13">Monomer.</text>
</comment>
<accession>A0A1I2GL60</accession>
<feature type="binding site" evidence="13 15">
    <location>
        <position position="207"/>
    </location>
    <ligand>
        <name>ATP</name>
        <dbReference type="ChEBI" id="CHEBI:30616"/>
    </ligand>
</feature>
<feature type="binding site" evidence="13 15">
    <location>
        <position position="303"/>
    </location>
    <ligand>
        <name>ATP</name>
        <dbReference type="ChEBI" id="CHEBI:30616"/>
    </ligand>
</feature>
<sequence length="404" mass="41964">MKTIDDLISEGRIAGKRVFVRADLNVPLSGDTITDDGRIRAAVPTVSKLAEAGAKVIVASHLGRPKGEPDPQFSLAPVAKRLGELLGKDVTFATDTVGDSATATVAGLADGQVALLENLRFNAGETAKDDAERGAFADRLAELADTYVGDGFGAVHRKHASVYDLPARLPHAAGGLIATEVGVLKKLTEDVSRPYAVVLGGSKVSDKLGVIDHLLDKADRILVGGGMVFTFLKAQGHEVGKSLLQEDQIPVVLDYLERAKAKGVEFVLPVDVVGATEFPDLKTKAPSSPVNAAVDAIPADLIGLDIGPESRKLFAAKLADTATIFWNGPMGVFEHPDFADGTRAVAQALLDSDAFSVVGGGDSAAAVRILGFDENAFGHISTGGGASLEYLEGKTLPGLAALEG</sequence>
<feature type="binding site" evidence="13 14">
    <location>
        <begin position="23"/>
        <end position="25"/>
    </location>
    <ligand>
        <name>substrate</name>
    </ligand>
</feature>
<dbReference type="GO" id="GO:0043531">
    <property type="term" value="F:ADP binding"/>
    <property type="evidence" value="ECO:0007669"/>
    <property type="project" value="TreeGrafter"/>
</dbReference>
<dbReference type="CDD" id="cd00318">
    <property type="entry name" value="Phosphoglycerate_kinase"/>
    <property type="match status" value="1"/>
</dbReference>
<dbReference type="GO" id="GO:0005524">
    <property type="term" value="F:ATP binding"/>
    <property type="evidence" value="ECO:0007669"/>
    <property type="project" value="UniProtKB-KW"/>
</dbReference>
<feature type="binding site" evidence="14">
    <location>
        <position position="120"/>
    </location>
    <ligand>
        <name>(2R)-3-phosphoglycerate</name>
        <dbReference type="ChEBI" id="CHEBI:58272"/>
    </ligand>
</feature>
<dbReference type="HAMAP" id="MF_00145">
    <property type="entry name" value="Phosphoglyc_kinase"/>
    <property type="match status" value="1"/>
</dbReference>
<dbReference type="GO" id="GO:0006096">
    <property type="term" value="P:glycolytic process"/>
    <property type="evidence" value="ECO:0007669"/>
    <property type="project" value="UniProtKB-UniRule"/>
</dbReference>
<dbReference type="UniPathway" id="UPA00109">
    <property type="reaction ID" value="UER00185"/>
</dbReference>
<protein>
    <recommendedName>
        <fullName evidence="6 13">Phosphoglycerate kinase</fullName>
        <ecNumber evidence="5 13">2.7.2.3</ecNumber>
    </recommendedName>
</protein>
<keyword evidence="7 13" id="KW-0963">Cytoplasm</keyword>
<dbReference type="EMBL" id="FONG01000009">
    <property type="protein sequence ID" value="SFF17963.1"/>
    <property type="molecule type" value="Genomic_DNA"/>
</dbReference>
<dbReference type="PROSITE" id="PS00111">
    <property type="entry name" value="PGLYCERATE_KINASE"/>
    <property type="match status" value="1"/>
</dbReference>
<dbReference type="InterPro" id="IPR015824">
    <property type="entry name" value="Phosphoglycerate_kinase_N"/>
</dbReference>
<keyword evidence="12 13" id="KW-0324">Glycolysis</keyword>
<evidence type="ECO:0000256" key="1">
    <source>
        <dbReference type="ARBA" id="ARBA00000642"/>
    </source>
</evidence>